<name>A0A212FD80_DANPL</name>
<accession>A0A212FD80</accession>
<protein>
    <submittedName>
        <fullName evidence="2">Uncharacterized protein</fullName>
    </submittedName>
</protein>
<evidence type="ECO:0000313" key="2">
    <source>
        <dbReference type="EMBL" id="OWR51699.1"/>
    </source>
</evidence>
<evidence type="ECO:0000313" key="3">
    <source>
        <dbReference type="Proteomes" id="UP000007151"/>
    </source>
</evidence>
<gene>
    <name evidence="2" type="ORF">KGM_202143A</name>
</gene>
<keyword evidence="3" id="KW-1185">Reference proteome</keyword>
<dbReference type="AlphaFoldDB" id="A0A212FD80"/>
<comment type="caution">
    <text evidence="2">The sequence shown here is derived from an EMBL/GenBank/DDBJ whole genome shotgun (WGS) entry which is preliminary data.</text>
</comment>
<dbReference type="EMBL" id="AGBW02009094">
    <property type="protein sequence ID" value="OWR51699.1"/>
    <property type="molecule type" value="Genomic_DNA"/>
</dbReference>
<reference evidence="2 3" key="1">
    <citation type="journal article" date="2011" name="Cell">
        <title>The monarch butterfly genome yields insights into long-distance migration.</title>
        <authorList>
            <person name="Zhan S."/>
            <person name="Merlin C."/>
            <person name="Boore J.L."/>
            <person name="Reppert S.M."/>
        </authorList>
    </citation>
    <scope>NUCLEOTIDE SEQUENCE [LARGE SCALE GENOMIC DNA]</scope>
    <source>
        <strain evidence="2">F-2</strain>
    </source>
</reference>
<evidence type="ECO:0000256" key="1">
    <source>
        <dbReference type="SAM" id="MobiDB-lite"/>
    </source>
</evidence>
<organism evidence="2 3">
    <name type="scientific">Danaus plexippus plexippus</name>
    <dbReference type="NCBI Taxonomy" id="278856"/>
    <lineage>
        <taxon>Eukaryota</taxon>
        <taxon>Metazoa</taxon>
        <taxon>Ecdysozoa</taxon>
        <taxon>Arthropoda</taxon>
        <taxon>Hexapoda</taxon>
        <taxon>Insecta</taxon>
        <taxon>Pterygota</taxon>
        <taxon>Neoptera</taxon>
        <taxon>Endopterygota</taxon>
        <taxon>Lepidoptera</taxon>
        <taxon>Glossata</taxon>
        <taxon>Ditrysia</taxon>
        <taxon>Papilionoidea</taxon>
        <taxon>Nymphalidae</taxon>
        <taxon>Danainae</taxon>
        <taxon>Danaini</taxon>
        <taxon>Danaina</taxon>
        <taxon>Danaus</taxon>
        <taxon>Danaus</taxon>
    </lineage>
</organism>
<feature type="non-terminal residue" evidence="2">
    <location>
        <position position="42"/>
    </location>
</feature>
<proteinExistence type="predicted"/>
<feature type="compositionally biased region" description="Polar residues" evidence="1">
    <location>
        <begin position="25"/>
        <end position="42"/>
    </location>
</feature>
<dbReference type="Proteomes" id="UP000007151">
    <property type="component" value="Unassembled WGS sequence"/>
</dbReference>
<sequence length="42" mass="4719">MLSSEIVFERSLRSRLDLLNPDTPSPSSADLTTTIERNQSLQ</sequence>
<feature type="region of interest" description="Disordered" evidence="1">
    <location>
        <begin position="17"/>
        <end position="42"/>
    </location>
</feature>
<dbReference type="KEGG" id="dpl:KGM_202143A"/>
<dbReference type="InParanoid" id="A0A212FD80"/>